<evidence type="ECO:0000313" key="3">
    <source>
        <dbReference type="Proteomes" id="UP000547510"/>
    </source>
</evidence>
<evidence type="ECO:0000313" key="2">
    <source>
        <dbReference type="EMBL" id="MBB5958341.1"/>
    </source>
</evidence>
<dbReference type="RefSeq" id="WP_184694254.1">
    <property type="nucleotide sequence ID" value="NZ_JACHJN010000008.1"/>
</dbReference>
<dbReference type="EMBL" id="JACHJN010000008">
    <property type="protein sequence ID" value="MBB5958341.1"/>
    <property type="molecule type" value="Genomic_DNA"/>
</dbReference>
<protein>
    <submittedName>
        <fullName evidence="2">Uncharacterized protein</fullName>
    </submittedName>
</protein>
<reference evidence="2 3" key="1">
    <citation type="submission" date="2020-08" db="EMBL/GenBank/DDBJ databases">
        <title>Genomic Encyclopedia of Type Strains, Phase III (KMG-III): the genomes of soil and plant-associated and newly described type strains.</title>
        <authorList>
            <person name="Whitman W."/>
        </authorList>
    </citation>
    <scope>NUCLEOTIDE SEQUENCE [LARGE SCALE GENOMIC DNA]</scope>
    <source>
        <strain evidence="2 3">CECT 8640</strain>
    </source>
</reference>
<accession>A0A841CLB8</accession>
<keyword evidence="3" id="KW-1185">Reference proteome</keyword>
<dbReference type="AlphaFoldDB" id="A0A841CLB8"/>
<keyword evidence="1" id="KW-0472">Membrane</keyword>
<proteinExistence type="predicted"/>
<keyword evidence="1" id="KW-0812">Transmembrane</keyword>
<gene>
    <name evidence="2" type="ORF">FHS29_004949</name>
</gene>
<name>A0A841CLB8_9PSEU</name>
<keyword evidence="1" id="KW-1133">Transmembrane helix</keyword>
<sequence length="290" mass="32448">MLDRFLSFLDDYLVDRGVTGLLKAAIGILAFGSVLSVAFGSLAVKAACLTIAALFVAGTMTILARNQLRLRGKMNRQVAMFNHYQALIYRELGPLWRIDRWEEDVEVASNGDATASILVHFFVERDRMPFCMIRLGSKWDQPLSSKRKVQVVARNIESDGSGGTRVDETQRWLPDGRLEVLTHFRSAPPKKGQQVCLRFDVVWPQKVAPLMRFRQPDEFLISMLNPLTFLSYRVTLPAGTAVRASPVGLQAGVDDYRLKMSTTGGNRPVAELTAQDIAADRKFGMRLDLE</sequence>
<comment type="caution">
    <text evidence="2">The sequence shown here is derived from an EMBL/GenBank/DDBJ whole genome shotgun (WGS) entry which is preliminary data.</text>
</comment>
<feature type="transmembrane region" description="Helical" evidence="1">
    <location>
        <begin position="44"/>
        <end position="64"/>
    </location>
</feature>
<organism evidence="2 3">
    <name type="scientific">Saccharothrix tamanrassetensis</name>
    <dbReference type="NCBI Taxonomy" id="1051531"/>
    <lineage>
        <taxon>Bacteria</taxon>
        <taxon>Bacillati</taxon>
        <taxon>Actinomycetota</taxon>
        <taxon>Actinomycetes</taxon>
        <taxon>Pseudonocardiales</taxon>
        <taxon>Pseudonocardiaceae</taxon>
        <taxon>Saccharothrix</taxon>
    </lineage>
</organism>
<feature type="transmembrane region" description="Helical" evidence="1">
    <location>
        <begin position="21"/>
        <end position="38"/>
    </location>
</feature>
<dbReference type="Proteomes" id="UP000547510">
    <property type="component" value="Unassembled WGS sequence"/>
</dbReference>
<evidence type="ECO:0000256" key="1">
    <source>
        <dbReference type="SAM" id="Phobius"/>
    </source>
</evidence>